<name>A0A0R3PIX8_ANGCS</name>
<dbReference type="AlphaFoldDB" id="A0A0R3PIX8"/>
<dbReference type="OrthoDB" id="266227at2759"/>
<proteinExistence type="predicted"/>
<feature type="domain" description="ELMO" evidence="1">
    <location>
        <begin position="1"/>
        <end position="105"/>
    </location>
</feature>
<evidence type="ECO:0000313" key="3">
    <source>
        <dbReference type="Proteomes" id="UP000267027"/>
    </source>
</evidence>
<accession>A0A0R3PIX8</accession>
<dbReference type="PROSITE" id="PS51335">
    <property type="entry name" value="ELMO"/>
    <property type="match status" value="1"/>
</dbReference>
<dbReference type="PANTHER" id="PTHR12771:SF2">
    <property type="entry name" value="ELMO DOMAIN-CONTAINING PROTEIN 3"/>
    <property type="match status" value="1"/>
</dbReference>
<evidence type="ECO:0000259" key="1">
    <source>
        <dbReference type="PROSITE" id="PS51335"/>
    </source>
</evidence>
<protein>
    <submittedName>
        <fullName evidence="4">ELMO domain-containing protein</fullName>
    </submittedName>
</protein>
<gene>
    <name evidence="2" type="ORF">ACOC_LOCUS4347</name>
</gene>
<dbReference type="InterPro" id="IPR050868">
    <property type="entry name" value="ELMO_domain-containing"/>
</dbReference>
<dbReference type="EMBL" id="UYYA01003812">
    <property type="protein sequence ID" value="VDM55932.1"/>
    <property type="molecule type" value="Genomic_DNA"/>
</dbReference>
<reference evidence="2 3" key="2">
    <citation type="submission" date="2018-11" db="EMBL/GenBank/DDBJ databases">
        <authorList>
            <consortium name="Pathogen Informatics"/>
        </authorList>
    </citation>
    <scope>NUCLEOTIDE SEQUENCE [LARGE SCALE GENOMIC DNA]</scope>
    <source>
        <strain evidence="2 3">Costa Rica</strain>
    </source>
</reference>
<dbReference type="Proteomes" id="UP000267027">
    <property type="component" value="Unassembled WGS sequence"/>
</dbReference>
<dbReference type="STRING" id="334426.A0A0R3PIX8"/>
<dbReference type="WBParaSite" id="ACOC_0000434601-mRNA-1">
    <property type="protein sequence ID" value="ACOC_0000434601-mRNA-1"/>
    <property type="gene ID" value="ACOC_0000434601"/>
</dbReference>
<keyword evidence="3" id="KW-1185">Reference proteome</keyword>
<dbReference type="PANTHER" id="PTHR12771">
    <property type="entry name" value="ENGULFMENT AND CELL MOTILITY"/>
    <property type="match status" value="1"/>
</dbReference>
<reference evidence="4" key="1">
    <citation type="submission" date="2017-02" db="UniProtKB">
        <authorList>
            <consortium name="WormBaseParasite"/>
        </authorList>
    </citation>
    <scope>IDENTIFICATION</scope>
</reference>
<sequence>MQLYSMATNMPESTLREIVHLSRTEPYDFPLAVVGINITALLVSKLRNGALLESAITCGSYLKAINKLHEGCILVFCKQWTEQKCTVKDCQPLLNSRFTVLFNPALSRHYYCKTLYYIQESVICFDTHKKPC</sequence>
<dbReference type="InterPro" id="IPR006816">
    <property type="entry name" value="ELMO_dom"/>
</dbReference>
<evidence type="ECO:0000313" key="2">
    <source>
        <dbReference type="EMBL" id="VDM55932.1"/>
    </source>
</evidence>
<evidence type="ECO:0000313" key="4">
    <source>
        <dbReference type="WBParaSite" id="ACOC_0000434601-mRNA-1"/>
    </source>
</evidence>
<organism evidence="4">
    <name type="scientific">Angiostrongylus costaricensis</name>
    <name type="common">Nematode worm</name>
    <dbReference type="NCBI Taxonomy" id="334426"/>
    <lineage>
        <taxon>Eukaryota</taxon>
        <taxon>Metazoa</taxon>
        <taxon>Ecdysozoa</taxon>
        <taxon>Nematoda</taxon>
        <taxon>Chromadorea</taxon>
        <taxon>Rhabditida</taxon>
        <taxon>Rhabditina</taxon>
        <taxon>Rhabditomorpha</taxon>
        <taxon>Strongyloidea</taxon>
        <taxon>Metastrongylidae</taxon>
        <taxon>Angiostrongylus</taxon>
    </lineage>
</organism>
<dbReference type="Pfam" id="PF04727">
    <property type="entry name" value="ELMO_CED12"/>
    <property type="match status" value="1"/>
</dbReference>